<feature type="non-terminal residue" evidence="1">
    <location>
        <position position="163"/>
    </location>
</feature>
<comment type="caution">
    <text evidence="1">The sequence shown here is derived from an EMBL/GenBank/DDBJ whole genome shotgun (WGS) entry which is preliminary data.</text>
</comment>
<organism evidence="1 2">
    <name type="scientific">Clarias magur</name>
    <name type="common">Asian catfish</name>
    <name type="synonym">Macropteronotus magur</name>
    <dbReference type="NCBI Taxonomy" id="1594786"/>
    <lineage>
        <taxon>Eukaryota</taxon>
        <taxon>Metazoa</taxon>
        <taxon>Chordata</taxon>
        <taxon>Craniata</taxon>
        <taxon>Vertebrata</taxon>
        <taxon>Euteleostomi</taxon>
        <taxon>Actinopterygii</taxon>
        <taxon>Neopterygii</taxon>
        <taxon>Teleostei</taxon>
        <taxon>Ostariophysi</taxon>
        <taxon>Siluriformes</taxon>
        <taxon>Clariidae</taxon>
        <taxon>Clarias</taxon>
    </lineage>
</organism>
<gene>
    <name evidence="1" type="ORF">DAT39_021490</name>
</gene>
<evidence type="ECO:0000313" key="1">
    <source>
        <dbReference type="EMBL" id="KAF5888813.1"/>
    </source>
</evidence>
<protein>
    <submittedName>
        <fullName evidence="1">Butyrophilin subfamily 2 member A2-like isoform X1</fullName>
    </submittedName>
</protein>
<sequence>SSGVLSRIWRGDDVWPAAVCRQFITETAFLLQKEKTVYWTDTQQHLRTQECEDELQCVLDGDEAELKREIMDWTHKQRTKHPYGVCVCESVLKVLDDLELQWIKGRVAHLQSAVELLIWITHTEHLDQALVPRAWLRDRQTTRSVNAVRYIPHAVWKWICDAA</sequence>
<evidence type="ECO:0000313" key="2">
    <source>
        <dbReference type="Proteomes" id="UP000727407"/>
    </source>
</evidence>
<accession>A0A8J4X075</accession>
<reference evidence="1" key="1">
    <citation type="submission" date="2020-07" db="EMBL/GenBank/DDBJ databases">
        <title>Clarias magur genome sequencing, assembly and annotation.</title>
        <authorList>
            <person name="Kushwaha B."/>
            <person name="Kumar R."/>
            <person name="Das P."/>
            <person name="Joshi C.G."/>
            <person name="Kumar D."/>
            <person name="Nagpure N.S."/>
            <person name="Pandey M."/>
            <person name="Agarwal S."/>
            <person name="Srivastava S."/>
            <person name="Singh M."/>
            <person name="Sahoo L."/>
            <person name="Jayasankar P."/>
            <person name="Meher P.K."/>
            <person name="Koringa P.G."/>
            <person name="Iquebal M.A."/>
            <person name="Das S.P."/>
            <person name="Bit A."/>
            <person name="Patnaik S."/>
            <person name="Patel N."/>
            <person name="Shah T.M."/>
            <person name="Hinsu A."/>
            <person name="Jena J.K."/>
        </authorList>
    </citation>
    <scope>NUCLEOTIDE SEQUENCE</scope>
    <source>
        <strain evidence="1">CIFAMagur01</strain>
        <tissue evidence="1">Testis</tissue>
    </source>
</reference>
<dbReference type="Proteomes" id="UP000727407">
    <property type="component" value="Unassembled WGS sequence"/>
</dbReference>
<keyword evidence="2" id="KW-1185">Reference proteome</keyword>
<dbReference type="OrthoDB" id="8576159at2759"/>
<dbReference type="EMBL" id="QNUK01000916">
    <property type="protein sequence ID" value="KAF5888813.1"/>
    <property type="molecule type" value="Genomic_DNA"/>
</dbReference>
<feature type="non-terminal residue" evidence="1">
    <location>
        <position position="1"/>
    </location>
</feature>
<name>A0A8J4X075_CLAMG</name>
<dbReference type="AlphaFoldDB" id="A0A8J4X075"/>
<proteinExistence type="predicted"/>